<dbReference type="AlphaFoldDB" id="A0A1C7H5N5"/>
<keyword evidence="3" id="KW-1185">Reference proteome</keyword>
<feature type="transmembrane region" description="Helical" evidence="1">
    <location>
        <begin position="31"/>
        <end position="54"/>
    </location>
</feature>
<accession>A0A1C7H5N5</accession>
<name>A0A1C7H5N5_9BACE</name>
<keyword evidence="1" id="KW-0472">Membrane</keyword>
<gene>
    <name evidence="2" type="ORF">A4V03_19875</name>
</gene>
<feature type="transmembrane region" description="Helical" evidence="1">
    <location>
        <begin position="5"/>
        <end position="25"/>
    </location>
</feature>
<reference evidence="3" key="1">
    <citation type="submission" date="2016-04" db="EMBL/GenBank/DDBJ databases">
        <title>Complete Genome Sequences of Twelve Strains of a Stable Defined Moderately Diverse Mouse Microbiota 2 (sDMDMm2).</title>
        <authorList>
            <person name="Uchimura Y."/>
            <person name="Wyss M."/>
            <person name="Brugiroux S."/>
            <person name="Limenitakis J.P."/>
            <person name="Stecher B."/>
            <person name="McCoy K.D."/>
            <person name="Macpherson A.J."/>
        </authorList>
    </citation>
    <scope>NUCLEOTIDE SEQUENCE [LARGE SCALE GENOMIC DNA]</scope>
    <source>
        <strain evidence="3">I48</strain>
    </source>
</reference>
<keyword evidence="1" id="KW-0812">Transmembrane</keyword>
<dbReference type="EMBL" id="CP015401">
    <property type="protein sequence ID" value="ANU59953.1"/>
    <property type="molecule type" value="Genomic_DNA"/>
</dbReference>
<sequence length="92" mass="10727">MIRYIILYCSTCAVCISMCYLDLFIDNIDPIIQLFLIRFFDFLSWIILTIGAIKCMPEKSYSNKRVWFYCAAMSGMLATIKSFVKLIEILNT</sequence>
<dbReference type="KEGG" id="bcae:A4V03_19875"/>
<evidence type="ECO:0000256" key="1">
    <source>
        <dbReference type="SAM" id="Phobius"/>
    </source>
</evidence>
<feature type="transmembrane region" description="Helical" evidence="1">
    <location>
        <begin position="66"/>
        <end position="84"/>
    </location>
</feature>
<protein>
    <submittedName>
        <fullName evidence="2">Uncharacterized protein</fullName>
    </submittedName>
</protein>
<proteinExistence type="predicted"/>
<evidence type="ECO:0000313" key="2">
    <source>
        <dbReference type="EMBL" id="ANU59953.1"/>
    </source>
</evidence>
<keyword evidence="1" id="KW-1133">Transmembrane helix</keyword>
<organism evidence="2 3">
    <name type="scientific">Bacteroides caecimuris</name>
    <dbReference type="NCBI Taxonomy" id="1796613"/>
    <lineage>
        <taxon>Bacteria</taxon>
        <taxon>Pseudomonadati</taxon>
        <taxon>Bacteroidota</taxon>
        <taxon>Bacteroidia</taxon>
        <taxon>Bacteroidales</taxon>
        <taxon>Bacteroidaceae</taxon>
        <taxon>Bacteroides</taxon>
    </lineage>
</organism>
<dbReference type="Proteomes" id="UP000092631">
    <property type="component" value="Chromosome"/>
</dbReference>
<evidence type="ECO:0000313" key="3">
    <source>
        <dbReference type="Proteomes" id="UP000092631"/>
    </source>
</evidence>